<accession>A0A285AYD2</accession>
<keyword evidence="1" id="KW-0812">Transmembrane</keyword>
<reference evidence="3" key="1">
    <citation type="submission" date="2017-08" db="EMBL/GenBank/DDBJ databases">
        <authorList>
            <person name="Brisse S."/>
        </authorList>
    </citation>
    <scope>NUCLEOTIDE SEQUENCE [LARGE SCALE GENOMIC DNA]</scope>
    <source>
        <strain evidence="3">06D021</strain>
    </source>
</reference>
<feature type="transmembrane region" description="Helical" evidence="1">
    <location>
        <begin position="43"/>
        <end position="62"/>
    </location>
</feature>
<feature type="transmembrane region" description="Helical" evidence="1">
    <location>
        <begin position="6"/>
        <end position="31"/>
    </location>
</feature>
<gene>
    <name evidence="2" type="ORF">KOSB73_210195</name>
</gene>
<evidence type="ECO:0000256" key="1">
    <source>
        <dbReference type="SAM" id="Phobius"/>
    </source>
</evidence>
<keyword evidence="1" id="KW-0472">Membrane</keyword>
<dbReference type="AlphaFoldDB" id="A0A285AYD2"/>
<organism evidence="2 3">
    <name type="scientific">Klebsiella grimontii</name>
    <dbReference type="NCBI Taxonomy" id="2058152"/>
    <lineage>
        <taxon>Bacteria</taxon>
        <taxon>Pseudomonadati</taxon>
        <taxon>Pseudomonadota</taxon>
        <taxon>Gammaproteobacteria</taxon>
        <taxon>Enterobacterales</taxon>
        <taxon>Enterobacteriaceae</taxon>
        <taxon>Klebsiella/Raoultella group</taxon>
        <taxon>Klebsiella</taxon>
    </lineage>
</organism>
<dbReference type="EMBL" id="FZTC01000014">
    <property type="protein sequence ID" value="SNU33701.1"/>
    <property type="molecule type" value="Genomic_DNA"/>
</dbReference>
<protein>
    <submittedName>
        <fullName evidence="2">Uncharacterized protein</fullName>
    </submittedName>
</protein>
<keyword evidence="1" id="KW-1133">Transmembrane helix</keyword>
<name>A0A285AYD2_9ENTR</name>
<dbReference type="Proteomes" id="UP000220639">
    <property type="component" value="Unassembled WGS sequence"/>
</dbReference>
<evidence type="ECO:0000313" key="2">
    <source>
        <dbReference type="EMBL" id="SNU33701.1"/>
    </source>
</evidence>
<dbReference type="RefSeq" id="WP_098140335.1">
    <property type="nucleotide sequence ID" value="NZ_CABGWM010000014.1"/>
</dbReference>
<proteinExistence type="predicted"/>
<feature type="transmembrane region" description="Helical" evidence="1">
    <location>
        <begin position="74"/>
        <end position="94"/>
    </location>
</feature>
<evidence type="ECO:0000313" key="3">
    <source>
        <dbReference type="Proteomes" id="UP000220639"/>
    </source>
</evidence>
<sequence length="518" mass="58926">MNGNGFLFVIFCVFIIPALIGGGFLIFLILWSKGRVIGKNMSVAYVFLFFAAIILCAVYKYLGFLYTFTLDHFIYFSWAAGAALILALILFSTFSVKNAGFIHALTLLTFALIANKFIGPSMEQVDMSFAERDRANSIAEFRLGKFTVQKLPEFDRLFKSKSQQEQYEIYLFAIYDKSLPKELYQYFVQQLGSPLKNRQGSFDYVANQSDYYTIPFFEAIHSQNLTALQVFIDAIQASSAAERKQAQDIVYAAPAQWTGLEHTFAQPIDVYYKRPTHPDSVIKQAELLLSAFPELAKTQTGAAIIDRTIQNADVRAMRLFAKYSQPGSEILTAASYVLGGETDKFVDILKKQPSLLRQQIDIGKYYSGSTNLLFYVVMFGKKDIIQQVIPRINWQDPELYYNKGNSLVLAYAARRVKNAFHNASLETNKDAIEIFTLLLNTQLRNQPNIPDRQLWEIAADDFYRSHWPNTGETFNDEAIRSICHSDIGPQFLRYIDTLDKNHNETVKSRVSGIKKACH</sequence>